<dbReference type="GO" id="GO:0005524">
    <property type="term" value="F:ATP binding"/>
    <property type="evidence" value="ECO:0007669"/>
    <property type="project" value="UniProtKB-KW"/>
</dbReference>
<dbReference type="FunFam" id="3.40.50.300:FF:000997">
    <property type="entry name" value="Multidrug resistance-associated protein 1"/>
    <property type="match status" value="1"/>
</dbReference>
<dbReference type="GO" id="GO:0000329">
    <property type="term" value="C:fungal-type vacuole membrane"/>
    <property type="evidence" value="ECO:0007669"/>
    <property type="project" value="UniProtKB-ARBA"/>
</dbReference>
<evidence type="ECO:0000259" key="12">
    <source>
        <dbReference type="PROSITE" id="PS50929"/>
    </source>
</evidence>
<keyword evidence="8 10" id="KW-0472">Membrane</keyword>
<evidence type="ECO:0000313" key="14">
    <source>
        <dbReference type="Proteomes" id="UP000780801"/>
    </source>
</evidence>
<dbReference type="InterPro" id="IPR050173">
    <property type="entry name" value="ABC_transporter_C-like"/>
</dbReference>
<gene>
    <name evidence="13" type="ORF">BGW38_010496</name>
</gene>
<evidence type="ECO:0000313" key="13">
    <source>
        <dbReference type="EMBL" id="KAF9582973.1"/>
    </source>
</evidence>
<dbReference type="InterPro" id="IPR017871">
    <property type="entry name" value="ABC_transporter-like_CS"/>
</dbReference>
<dbReference type="InterPro" id="IPR011527">
    <property type="entry name" value="ABC1_TM_dom"/>
</dbReference>
<feature type="compositionally biased region" description="Basic and acidic residues" evidence="9">
    <location>
        <begin position="931"/>
        <end position="945"/>
    </location>
</feature>
<dbReference type="Gene3D" id="3.40.50.300">
    <property type="entry name" value="P-loop containing nucleotide triphosphate hydrolases"/>
    <property type="match status" value="2"/>
</dbReference>
<dbReference type="InterPro" id="IPR003593">
    <property type="entry name" value="AAA+_ATPase"/>
</dbReference>
<feature type="transmembrane region" description="Helical" evidence="10">
    <location>
        <begin position="63"/>
        <end position="86"/>
    </location>
</feature>
<dbReference type="GO" id="GO:0016887">
    <property type="term" value="F:ATP hydrolysis activity"/>
    <property type="evidence" value="ECO:0007669"/>
    <property type="project" value="InterPro"/>
</dbReference>
<dbReference type="InterPro" id="IPR036640">
    <property type="entry name" value="ABC1_TM_sf"/>
</dbReference>
<protein>
    <submittedName>
        <fullName evidence="13">Uncharacterized protein</fullName>
    </submittedName>
</protein>
<evidence type="ECO:0000256" key="9">
    <source>
        <dbReference type="SAM" id="MobiDB-lite"/>
    </source>
</evidence>
<dbReference type="FunFam" id="3.40.50.300:FF:000163">
    <property type="entry name" value="Multidrug resistance-associated protein member 4"/>
    <property type="match status" value="1"/>
</dbReference>
<feature type="transmembrane region" description="Helical" evidence="10">
    <location>
        <begin position="571"/>
        <end position="597"/>
    </location>
</feature>
<feature type="transmembrane region" description="Helical" evidence="10">
    <location>
        <begin position="348"/>
        <end position="371"/>
    </location>
</feature>
<feature type="compositionally biased region" description="Low complexity" evidence="9">
    <location>
        <begin position="629"/>
        <end position="638"/>
    </location>
</feature>
<dbReference type="Proteomes" id="UP000780801">
    <property type="component" value="Unassembled WGS sequence"/>
</dbReference>
<dbReference type="PANTHER" id="PTHR24223:SF443">
    <property type="entry name" value="MULTIDRUG-RESISTANCE LIKE PROTEIN 1, ISOFORM I"/>
    <property type="match status" value="1"/>
</dbReference>
<feature type="transmembrane region" description="Helical" evidence="10">
    <location>
        <begin position="420"/>
        <end position="442"/>
    </location>
</feature>
<feature type="transmembrane region" description="Helical" evidence="10">
    <location>
        <begin position="1207"/>
        <end position="1226"/>
    </location>
</feature>
<feature type="domain" description="ABC transporter" evidence="11">
    <location>
        <begin position="1270"/>
        <end position="1530"/>
    </location>
</feature>
<evidence type="ECO:0000256" key="8">
    <source>
        <dbReference type="ARBA" id="ARBA00023136"/>
    </source>
</evidence>
<keyword evidence="2" id="KW-0813">Transport</keyword>
<dbReference type="CDD" id="cd03244">
    <property type="entry name" value="ABCC_MRP_domain2"/>
    <property type="match status" value="1"/>
</dbReference>
<feature type="region of interest" description="Disordered" evidence="9">
    <location>
        <begin position="915"/>
        <end position="951"/>
    </location>
</feature>
<feature type="transmembrane region" description="Helical" evidence="10">
    <location>
        <begin position="307"/>
        <end position="328"/>
    </location>
</feature>
<feature type="domain" description="ABC transmembrane type-1" evidence="12">
    <location>
        <begin position="962"/>
        <end position="1234"/>
    </location>
</feature>
<dbReference type="PROSITE" id="PS50929">
    <property type="entry name" value="ABC_TM1F"/>
    <property type="match status" value="2"/>
</dbReference>
<proteinExistence type="predicted"/>
<dbReference type="OrthoDB" id="6500128at2759"/>
<sequence length="1535" mass="170121">MTHSHILVSEDPSQAWVIALMQHGGHAILLGIPGLVAIVAFLYRIRWFKLYRRKHNYGVTSLIYWPSQVFLGLACLSFVALVLSLLSSSDADSLGLNGLTVGATLMLGAWITGILLNREEHLYETRSSDNLVLYYLTSLTTIAMSLYAIYIVDEAHDEVDTGAGSFSFHVINSVPSRFLALSALFLFLGLVVEIWPRYETRVQIESRKEEKLCPYDQASLISRWTFQFVQPVLRIGTERALKGSDIEGTDPAFLRTHVNYERLSALWDKKVAHAQAEAQKNKAPLKPPSLLFTIAAAYKGRLFKTMFYRVIGSLLIFVPPALFTQLLLFLQEHWTAKRDGTVPPPLRLGLLICVITFLATMSTTLLVAYGLQGILEVGMSARGACIAMIYRKAIKLSPQARQKSTLGEITNHMAVDAEKILGAGSFVPLIITIPIELALSMFMLYRLLGWSFFAGVIVFVIVTPIQAKMGEFLTTFQDKKLEAMDVRLRLMTEILSSIKIVKLYGWEDAFHEKVQALRNKELRSLKLLATIRSLLTIVFSSVGLLMALAAFGVYASVGGPNWTPGKMSVDVIFVSITLFGLMSKPLGMFTHVVSMTISLSVATRRIQGFLLQEEIDPTVVQRYSRHVPSSSSSSSSNSKGRKSEAQAVVFENGTFAWEKTEEVSEPVSSSKTDERQPLLSGASNPLAAATPKRPVLSNINLQIPEGSLTAVVGRIGQGKSSLLSAIMGEMYKLQGAVKVYGDIAYVPQQAWIINATLKDNILFGKAFDQQLYDQVVFAAGLSPDLEMLPAGDQTEIGERGINLSGGQKQRVSLARAAYQDADVYLLDDPLSAVDAHVDQHLWENLLGPKGLLKNKTRILVTHGIHHLENVDQVVVLKDGMISETGSYKELINAGGAFRQLIRDFSVGKKKVLRRNSSKNSVPATESDNGEDSDRNTIVDEEAGAKDDDDENGELISEEKMEIGNACHIGTNLWLRHWVTETEAHNREGKQIPSAAYFLGGYGLLVVMYLIMDVAVNYISEVVCGIQGSIVLHERLLSRVLRLPMSMGRIVNRFSSDIDSIDIQLAEEFNDLFAFTAIIVGTLFVIAYSTPLFLLMIPPLMLAYLLIQNYYIKTTASVKRLQSVSKSPMYQHFSESLAGVSSIRVMKGFKEMFIQQNETCADRIVNRTNVYMALNRWLQVRLEGLGGVLVLAASVLAVLKAGQLDPTLVGLALSYALNMIGFMNYLVRTISEVQNLMVSVERVLEYSEKPTEAPVTTGVRLPENWPQHGKVVFKDYSTRYREGLDLVIKDVSFTVEPAQKIGIVGRTGAGKSSLTLALFRIIEAADSYWARTSDPSAQDHPIDSDMFRSETGGSIEIDGIDISTLGLRDLRQHLSIIPQDPTLFAGSLRENLDPFGEITDAEIWLALERAHLKDYVLTLSQGLLFEVAQNGENFSVGQRSLICLARALLRKTKILVLDEATAAVDVETDDLIQKTIRKEFKDRTILTIAHRIKTVMDSDKILVLDKGRVQEYEAPKTLLKRKNSLFYSLAQQAGEI</sequence>
<dbReference type="CDD" id="cd03250">
    <property type="entry name" value="ABCC_MRP_domain1"/>
    <property type="match status" value="1"/>
</dbReference>
<feature type="domain" description="ABC transporter" evidence="11">
    <location>
        <begin position="681"/>
        <end position="903"/>
    </location>
</feature>
<accession>A0A9P6FWM5</accession>
<evidence type="ECO:0000256" key="6">
    <source>
        <dbReference type="ARBA" id="ARBA00022840"/>
    </source>
</evidence>
<keyword evidence="7 10" id="KW-1133">Transmembrane helix</keyword>
<dbReference type="Pfam" id="PF00005">
    <property type="entry name" value="ABC_tran"/>
    <property type="match status" value="2"/>
</dbReference>
<evidence type="ECO:0000259" key="11">
    <source>
        <dbReference type="PROSITE" id="PS50893"/>
    </source>
</evidence>
<dbReference type="InterPro" id="IPR027417">
    <property type="entry name" value="P-loop_NTPase"/>
</dbReference>
<dbReference type="SUPFAM" id="SSF52540">
    <property type="entry name" value="P-loop containing nucleoside triphosphate hydrolases"/>
    <property type="match status" value="2"/>
</dbReference>
<dbReference type="PANTHER" id="PTHR24223">
    <property type="entry name" value="ATP-BINDING CASSETTE SUB-FAMILY C"/>
    <property type="match status" value="1"/>
</dbReference>
<reference evidence="13" key="1">
    <citation type="journal article" date="2020" name="Fungal Divers.">
        <title>Resolving the Mortierellaceae phylogeny through synthesis of multi-gene phylogenetics and phylogenomics.</title>
        <authorList>
            <person name="Vandepol N."/>
            <person name="Liber J."/>
            <person name="Desiro A."/>
            <person name="Na H."/>
            <person name="Kennedy M."/>
            <person name="Barry K."/>
            <person name="Grigoriev I.V."/>
            <person name="Miller A.N."/>
            <person name="O'Donnell K."/>
            <person name="Stajich J.E."/>
            <person name="Bonito G."/>
        </authorList>
    </citation>
    <scope>NUCLEOTIDE SEQUENCE</scope>
    <source>
        <strain evidence="13">KOD1015</strain>
    </source>
</reference>
<feature type="transmembrane region" description="Helical" evidence="10">
    <location>
        <begin position="527"/>
        <end position="551"/>
    </location>
</feature>
<keyword evidence="6" id="KW-0067">ATP-binding</keyword>
<dbReference type="GO" id="GO:0140359">
    <property type="term" value="F:ABC-type transporter activity"/>
    <property type="evidence" value="ECO:0007669"/>
    <property type="project" value="InterPro"/>
</dbReference>
<dbReference type="PROSITE" id="PS00211">
    <property type="entry name" value="ABC_TRANSPORTER_1"/>
    <property type="match status" value="2"/>
</dbReference>
<dbReference type="FunFam" id="1.20.1560.10:FF:000013">
    <property type="entry name" value="ABC transporter C family member 2"/>
    <property type="match status" value="1"/>
</dbReference>
<dbReference type="FunFam" id="1.20.1560.10:FF:000006">
    <property type="entry name" value="ATP-binding cassette, sub-family C (CFTR/MRP), member 9"/>
    <property type="match status" value="1"/>
</dbReference>
<feature type="compositionally biased region" description="Polar residues" evidence="9">
    <location>
        <begin position="917"/>
        <end position="926"/>
    </location>
</feature>
<keyword evidence="5" id="KW-0547">Nucleotide-binding</keyword>
<feature type="transmembrane region" description="Helical" evidence="10">
    <location>
        <begin position="178"/>
        <end position="198"/>
    </location>
</feature>
<comment type="subcellular location">
    <subcellularLocation>
        <location evidence="1">Vacuole membrane</location>
        <topology evidence="1">Multi-pass membrane protein</topology>
    </subcellularLocation>
</comment>
<dbReference type="InterPro" id="IPR044746">
    <property type="entry name" value="ABCC_6TM_D1"/>
</dbReference>
<feature type="transmembrane region" description="Helical" evidence="10">
    <location>
        <begin position="994"/>
        <end position="1011"/>
    </location>
</feature>
<dbReference type="SUPFAM" id="SSF90123">
    <property type="entry name" value="ABC transporter transmembrane region"/>
    <property type="match status" value="2"/>
</dbReference>
<dbReference type="SMART" id="SM00382">
    <property type="entry name" value="AAA"/>
    <property type="match status" value="2"/>
</dbReference>
<keyword evidence="14" id="KW-1185">Reference proteome</keyword>
<dbReference type="Pfam" id="PF00664">
    <property type="entry name" value="ABC_membrane"/>
    <property type="match status" value="2"/>
</dbReference>
<feature type="transmembrane region" description="Helical" evidence="10">
    <location>
        <begin position="1181"/>
        <end position="1201"/>
    </location>
</feature>
<feature type="region of interest" description="Disordered" evidence="9">
    <location>
        <begin position="661"/>
        <end position="686"/>
    </location>
</feature>
<evidence type="ECO:0000256" key="3">
    <source>
        <dbReference type="ARBA" id="ARBA00022692"/>
    </source>
</evidence>
<dbReference type="PROSITE" id="PS50893">
    <property type="entry name" value="ABC_TRANSPORTER_2"/>
    <property type="match status" value="2"/>
</dbReference>
<feature type="transmembrane region" description="Helical" evidence="10">
    <location>
        <begin position="448"/>
        <end position="467"/>
    </location>
</feature>
<comment type="caution">
    <text evidence="13">The sequence shown here is derived from an EMBL/GenBank/DDBJ whole genome shotgun (WGS) entry which is preliminary data.</text>
</comment>
<feature type="transmembrane region" description="Helical" evidence="10">
    <location>
        <begin position="98"/>
        <end position="116"/>
    </location>
</feature>
<organism evidence="13 14">
    <name type="scientific">Lunasporangiospora selenospora</name>
    <dbReference type="NCBI Taxonomy" id="979761"/>
    <lineage>
        <taxon>Eukaryota</taxon>
        <taxon>Fungi</taxon>
        <taxon>Fungi incertae sedis</taxon>
        <taxon>Mucoromycota</taxon>
        <taxon>Mortierellomycotina</taxon>
        <taxon>Mortierellomycetes</taxon>
        <taxon>Mortierellales</taxon>
        <taxon>Mortierellaceae</taxon>
        <taxon>Lunasporangiospora</taxon>
    </lineage>
</organism>
<evidence type="ECO:0000256" key="2">
    <source>
        <dbReference type="ARBA" id="ARBA00022448"/>
    </source>
</evidence>
<dbReference type="EMBL" id="JAABOA010000854">
    <property type="protein sequence ID" value="KAF9582973.1"/>
    <property type="molecule type" value="Genomic_DNA"/>
</dbReference>
<feature type="region of interest" description="Disordered" evidence="9">
    <location>
        <begin position="623"/>
        <end position="643"/>
    </location>
</feature>
<name>A0A9P6FWM5_9FUNG</name>
<dbReference type="Gene3D" id="1.20.1560.10">
    <property type="entry name" value="ABC transporter type 1, transmembrane domain"/>
    <property type="match status" value="2"/>
</dbReference>
<keyword evidence="3 10" id="KW-0812">Transmembrane</keyword>
<dbReference type="CDD" id="cd18579">
    <property type="entry name" value="ABC_6TM_ABCC_D1"/>
    <property type="match status" value="1"/>
</dbReference>
<keyword evidence="4" id="KW-0677">Repeat</keyword>
<evidence type="ECO:0000256" key="10">
    <source>
        <dbReference type="SAM" id="Phobius"/>
    </source>
</evidence>
<dbReference type="InterPro" id="IPR003439">
    <property type="entry name" value="ABC_transporter-like_ATP-bd"/>
</dbReference>
<evidence type="ECO:0000256" key="7">
    <source>
        <dbReference type="ARBA" id="ARBA00022989"/>
    </source>
</evidence>
<feature type="transmembrane region" description="Helical" evidence="10">
    <location>
        <begin position="132"/>
        <end position="152"/>
    </location>
</feature>
<evidence type="ECO:0000256" key="5">
    <source>
        <dbReference type="ARBA" id="ARBA00022741"/>
    </source>
</evidence>
<evidence type="ECO:0000256" key="4">
    <source>
        <dbReference type="ARBA" id="ARBA00022737"/>
    </source>
</evidence>
<feature type="transmembrane region" description="Helical" evidence="10">
    <location>
        <begin position="20"/>
        <end position="43"/>
    </location>
</feature>
<feature type="transmembrane region" description="Helical" evidence="10">
    <location>
        <begin position="1068"/>
        <end position="1086"/>
    </location>
</feature>
<dbReference type="CDD" id="cd18603">
    <property type="entry name" value="ABC_6TM_MRP1_2_3_6_D2_like"/>
    <property type="match status" value="1"/>
</dbReference>
<feature type="domain" description="ABC transmembrane type-1" evidence="12">
    <location>
        <begin position="310"/>
        <end position="598"/>
    </location>
</feature>
<evidence type="ECO:0000256" key="1">
    <source>
        <dbReference type="ARBA" id="ARBA00004128"/>
    </source>
</evidence>